<dbReference type="FunFam" id="1.25.40.340:FF:000002">
    <property type="entry name" value="Dihydroxyacetone kinase, L subunit"/>
    <property type="match status" value="1"/>
</dbReference>
<dbReference type="GO" id="GO:0019563">
    <property type="term" value="P:glycerol catabolic process"/>
    <property type="evidence" value="ECO:0007669"/>
    <property type="project" value="TreeGrafter"/>
</dbReference>
<dbReference type="GO" id="GO:0005524">
    <property type="term" value="F:ATP binding"/>
    <property type="evidence" value="ECO:0007669"/>
    <property type="project" value="UniProtKB-KW"/>
</dbReference>
<evidence type="ECO:0000256" key="4">
    <source>
        <dbReference type="ARBA" id="ARBA00022840"/>
    </source>
</evidence>
<keyword evidence="1" id="KW-0808">Transferase</keyword>
<dbReference type="AlphaFoldDB" id="C1N0J4"/>
<dbReference type="OrthoDB" id="1724672at2759"/>
<dbReference type="eggNOG" id="KOG2426">
    <property type="taxonomic scope" value="Eukaryota"/>
</dbReference>
<evidence type="ECO:0000256" key="3">
    <source>
        <dbReference type="ARBA" id="ARBA00022777"/>
    </source>
</evidence>
<keyword evidence="4" id="KW-0067">ATP-binding</keyword>
<name>C1N0J4_MICPC</name>
<evidence type="ECO:0000313" key="8">
    <source>
        <dbReference type="Proteomes" id="UP000001876"/>
    </source>
</evidence>
<dbReference type="STRING" id="564608.C1N0J4"/>
<dbReference type="GO" id="GO:0004371">
    <property type="term" value="F:glycerone kinase activity"/>
    <property type="evidence" value="ECO:0007669"/>
    <property type="project" value="InterPro"/>
</dbReference>
<dbReference type="InterPro" id="IPR004006">
    <property type="entry name" value="DhaK_dom"/>
</dbReference>
<feature type="domain" description="DhaK" evidence="6">
    <location>
        <begin position="12"/>
        <end position="334"/>
    </location>
</feature>
<dbReference type="Gene3D" id="3.30.1180.20">
    <property type="entry name" value="Dihydroxyacetone kinase, domain 2"/>
    <property type="match status" value="1"/>
</dbReference>
<dbReference type="GO" id="GO:0005829">
    <property type="term" value="C:cytosol"/>
    <property type="evidence" value="ECO:0007669"/>
    <property type="project" value="TreeGrafter"/>
</dbReference>
<keyword evidence="3" id="KW-0418">Kinase</keyword>
<dbReference type="OMA" id="ALNMNGF"/>
<dbReference type="PROSITE" id="PS51480">
    <property type="entry name" value="DHAL"/>
    <property type="match status" value="1"/>
</dbReference>
<dbReference type="SUPFAM" id="SSF82549">
    <property type="entry name" value="DAK1/DegV-like"/>
    <property type="match status" value="1"/>
</dbReference>
<evidence type="ECO:0000313" key="7">
    <source>
        <dbReference type="EMBL" id="EEH54031.1"/>
    </source>
</evidence>
<dbReference type="KEGG" id="mpp:MICPUCDRAFT_44699"/>
<dbReference type="InterPro" id="IPR050861">
    <property type="entry name" value="Dihydroxyacetone_Kinase"/>
</dbReference>
<dbReference type="Pfam" id="PF02734">
    <property type="entry name" value="Dak2"/>
    <property type="match status" value="1"/>
</dbReference>
<dbReference type="GeneID" id="9687089"/>
<proteinExistence type="predicted"/>
<evidence type="ECO:0000259" key="6">
    <source>
        <dbReference type="PROSITE" id="PS51481"/>
    </source>
</evidence>
<keyword evidence="2" id="KW-0547">Nucleotide-binding</keyword>
<dbReference type="SMART" id="SM01120">
    <property type="entry name" value="Dak2"/>
    <property type="match status" value="1"/>
</dbReference>
<dbReference type="PANTHER" id="PTHR28629">
    <property type="entry name" value="TRIOKINASE/FMN CYCLASE"/>
    <property type="match status" value="1"/>
</dbReference>
<dbReference type="FunFam" id="3.40.50.10440:FF:000001">
    <property type="entry name" value="Dihydroxyacetone kinase, DhaK subunit"/>
    <property type="match status" value="1"/>
</dbReference>
<dbReference type="Proteomes" id="UP000001876">
    <property type="component" value="Unassembled WGS sequence"/>
</dbReference>
<evidence type="ECO:0000259" key="5">
    <source>
        <dbReference type="PROSITE" id="PS51480"/>
    </source>
</evidence>
<organism evidence="8">
    <name type="scientific">Micromonas pusilla (strain CCMP1545)</name>
    <name type="common">Picoplanktonic green alga</name>
    <dbReference type="NCBI Taxonomy" id="564608"/>
    <lineage>
        <taxon>Eukaryota</taxon>
        <taxon>Viridiplantae</taxon>
        <taxon>Chlorophyta</taxon>
        <taxon>Mamiellophyceae</taxon>
        <taxon>Mamiellales</taxon>
        <taxon>Mamiellaceae</taxon>
        <taxon>Micromonas</taxon>
    </lineage>
</organism>
<keyword evidence="8" id="KW-1185">Reference proteome</keyword>
<protein>
    <submittedName>
        <fullName evidence="7">Predicted protein</fullName>
    </submittedName>
</protein>
<evidence type="ECO:0000256" key="2">
    <source>
        <dbReference type="ARBA" id="ARBA00022741"/>
    </source>
</evidence>
<evidence type="ECO:0000256" key="1">
    <source>
        <dbReference type="ARBA" id="ARBA00022679"/>
    </source>
</evidence>
<dbReference type="PROSITE" id="PS51481">
    <property type="entry name" value="DHAK"/>
    <property type="match status" value="1"/>
</dbReference>
<dbReference type="RefSeq" id="XP_003061401.1">
    <property type="nucleotide sequence ID" value="XM_003061355.1"/>
</dbReference>
<dbReference type="InterPro" id="IPR004007">
    <property type="entry name" value="DhaL_dom"/>
</dbReference>
<gene>
    <name evidence="7" type="ORF">MICPUCDRAFT_44699</name>
</gene>
<dbReference type="EMBL" id="GG663744">
    <property type="protein sequence ID" value="EEH54031.1"/>
    <property type="molecule type" value="Genomic_DNA"/>
</dbReference>
<dbReference type="Gene3D" id="3.40.50.10440">
    <property type="entry name" value="Dihydroxyacetone kinase, domain 1"/>
    <property type="match status" value="1"/>
</dbReference>
<feature type="domain" description="DhaL" evidence="5">
    <location>
        <begin position="382"/>
        <end position="583"/>
    </location>
</feature>
<dbReference type="SUPFAM" id="SSF101473">
    <property type="entry name" value="DhaL-like"/>
    <property type="match status" value="1"/>
</dbReference>
<dbReference type="Gene3D" id="1.25.40.340">
    <property type="match status" value="1"/>
</dbReference>
<accession>C1N0J4</accession>
<dbReference type="InterPro" id="IPR036117">
    <property type="entry name" value="DhaL_dom_sf"/>
</dbReference>
<dbReference type="Pfam" id="PF02733">
    <property type="entry name" value="Dak1"/>
    <property type="match status" value="1"/>
</dbReference>
<reference evidence="7 8" key="1">
    <citation type="journal article" date="2009" name="Science">
        <title>Green evolution and dynamic adaptations revealed by genomes of the marine picoeukaryotes Micromonas.</title>
        <authorList>
            <person name="Worden A.Z."/>
            <person name="Lee J.H."/>
            <person name="Mock T."/>
            <person name="Rouze P."/>
            <person name="Simmons M.P."/>
            <person name="Aerts A.L."/>
            <person name="Allen A.E."/>
            <person name="Cuvelier M.L."/>
            <person name="Derelle E."/>
            <person name="Everett M.V."/>
            <person name="Foulon E."/>
            <person name="Grimwood J."/>
            <person name="Gundlach H."/>
            <person name="Henrissat B."/>
            <person name="Napoli C."/>
            <person name="McDonald S.M."/>
            <person name="Parker M.S."/>
            <person name="Rombauts S."/>
            <person name="Salamov A."/>
            <person name="Von Dassow P."/>
            <person name="Badger J.H."/>
            <person name="Coutinho P.M."/>
            <person name="Demir E."/>
            <person name="Dubchak I."/>
            <person name="Gentemann C."/>
            <person name="Eikrem W."/>
            <person name="Gready J.E."/>
            <person name="John U."/>
            <person name="Lanier W."/>
            <person name="Lindquist E.A."/>
            <person name="Lucas S."/>
            <person name="Mayer K.F."/>
            <person name="Moreau H."/>
            <person name="Not F."/>
            <person name="Otillar R."/>
            <person name="Panaud O."/>
            <person name="Pangilinan J."/>
            <person name="Paulsen I."/>
            <person name="Piegu B."/>
            <person name="Poliakov A."/>
            <person name="Robbens S."/>
            <person name="Schmutz J."/>
            <person name="Toulza E."/>
            <person name="Wyss T."/>
            <person name="Zelensky A."/>
            <person name="Zhou K."/>
            <person name="Armbrust E.V."/>
            <person name="Bhattacharya D."/>
            <person name="Goodenough U.W."/>
            <person name="Van de Peer Y."/>
            <person name="Grigoriev I.V."/>
        </authorList>
    </citation>
    <scope>NUCLEOTIDE SEQUENCE [LARGE SCALE GENOMIC DNA]</scope>
    <source>
        <strain evidence="7 8">CCMP1545</strain>
    </source>
</reference>
<dbReference type="PANTHER" id="PTHR28629:SF4">
    <property type="entry name" value="TRIOKINASE_FMN CYCLASE"/>
    <property type="match status" value="1"/>
</dbReference>
<sequence>MSSSSQSQFLNDPNAAVCEMLTSLVRAHPDAALLDGFPDVKVVVRAARDPDPDKVALISGGGSGHEPSHAGFVGAGMIDAAVCGDVFASPSVAAVLAAIRHVTGPAGCLLIVKNYTGDRLNFGLAAERAKLEGYAVEMCVVADDCALPPPLGIAGRRGLAGTLFVHKCAGAAAAAGMDLSAVAREARATAAVVGTMGVASVAHALPGAAERAREIQRGQIELGLGIHGEPGARVAPAARADEARSIHCVDGVVGDVVVMVNNLGATTGMELAVVANAATAWLEKRRVNCARVYVGAFMTALDMTGFSISLLRIDAGLASGRLDLLDAPTGAPAWPRAAKGVAKPYPLPSPPEGAGAADHDIVRENMTSKREIRASDVSTEMSRIERATRAVKEALEGAEKALTEADTRVGDGDCGVTHVRGAAALSSATPYMHDGGEALSKSELARSIGLQIRKSMGGTSGALYDIAFAAAAAAMTTKDEWFVGFEAGTRAMMTYGGAKAGDRTILDALIPAMEAAREALRADGADEIAALRAAAAAAAAGAEKTKEMTAGAGRSSYVPAEVLRDVADPGATAAAVWIGAVSEAFAKS</sequence>